<dbReference type="InterPro" id="IPR013783">
    <property type="entry name" value="Ig-like_fold"/>
</dbReference>
<feature type="region of interest" description="Disordered" evidence="4">
    <location>
        <begin position="1"/>
        <end position="31"/>
    </location>
</feature>
<evidence type="ECO:0000256" key="2">
    <source>
        <dbReference type="PROSITE-ProRule" id="PRU00087"/>
    </source>
</evidence>
<dbReference type="SUPFAM" id="SSF81296">
    <property type="entry name" value="E set domains"/>
    <property type="match status" value="2"/>
</dbReference>
<accession>A0A0M0JGM1</accession>
<evidence type="ECO:0000256" key="1">
    <source>
        <dbReference type="ARBA" id="ARBA00023054"/>
    </source>
</evidence>
<dbReference type="OrthoDB" id="252722at2759"/>
<dbReference type="Pfam" id="PF00630">
    <property type="entry name" value="Filamin"/>
    <property type="match status" value="1"/>
</dbReference>
<dbReference type="PROSITE" id="PS50194">
    <property type="entry name" value="FILAMIN_REPEAT"/>
    <property type="match status" value="2"/>
</dbReference>
<feature type="compositionally biased region" description="Basic and acidic residues" evidence="4">
    <location>
        <begin position="13"/>
        <end position="30"/>
    </location>
</feature>
<evidence type="ECO:0000256" key="3">
    <source>
        <dbReference type="SAM" id="Coils"/>
    </source>
</evidence>
<reference evidence="6" key="1">
    <citation type="journal article" date="2015" name="PLoS Genet.">
        <title>Genome Sequence and Transcriptome Analyses of Chrysochromulina tobin: Metabolic Tools for Enhanced Algal Fitness in the Prominent Order Prymnesiales (Haptophyceae).</title>
        <authorList>
            <person name="Hovde B.T."/>
            <person name="Deodato C.R."/>
            <person name="Hunsperger H.M."/>
            <person name="Ryken S.A."/>
            <person name="Yost W."/>
            <person name="Jha R.K."/>
            <person name="Patterson J."/>
            <person name="Monnat R.J. Jr."/>
            <person name="Barlow S.B."/>
            <person name="Starkenburg S.R."/>
            <person name="Cattolico R.A."/>
        </authorList>
    </citation>
    <scope>NUCLEOTIDE SEQUENCE</scope>
    <source>
        <strain evidence="6">CCMP291</strain>
    </source>
</reference>
<feature type="compositionally biased region" description="Basic residues" evidence="4">
    <location>
        <begin position="863"/>
        <end position="875"/>
    </location>
</feature>
<dbReference type="EMBL" id="JWZX01002936">
    <property type="protein sequence ID" value="KOO25734.1"/>
    <property type="molecule type" value="Genomic_DNA"/>
</dbReference>
<protein>
    <submittedName>
        <fullName evidence="5">Gelation factor</fullName>
    </submittedName>
</protein>
<comment type="caution">
    <text evidence="5">The sequence shown here is derived from an EMBL/GenBank/DDBJ whole genome shotgun (WGS) entry which is preliminary data.</text>
</comment>
<dbReference type="PANTHER" id="PTHR23160:SF19">
    <property type="entry name" value="MYOSIN HEAVY CHAIN-RELATED PROTEIN"/>
    <property type="match status" value="1"/>
</dbReference>
<evidence type="ECO:0000313" key="6">
    <source>
        <dbReference type="Proteomes" id="UP000037460"/>
    </source>
</evidence>
<dbReference type="InterPro" id="IPR014756">
    <property type="entry name" value="Ig_E-set"/>
</dbReference>
<gene>
    <name evidence="5" type="ORF">Ctob_006540</name>
</gene>
<name>A0A0M0JGM1_9EUKA</name>
<dbReference type="InterPro" id="IPR017868">
    <property type="entry name" value="Filamin/ABP280_repeat-like"/>
</dbReference>
<proteinExistence type="predicted"/>
<feature type="repeat" description="Filamin" evidence="2">
    <location>
        <begin position="1123"/>
        <end position="1187"/>
    </location>
</feature>
<dbReference type="PANTHER" id="PTHR23160">
    <property type="entry name" value="SYNAPTONEMAL COMPLEX PROTEIN-RELATED"/>
    <property type="match status" value="1"/>
</dbReference>
<feature type="region of interest" description="Disordered" evidence="4">
    <location>
        <begin position="831"/>
        <end position="893"/>
    </location>
</feature>
<dbReference type="PROSITE" id="PS50096">
    <property type="entry name" value="IQ"/>
    <property type="match status" value="1"/>
</dbReference>
<feature type="coiled-coil region" evidence="3">
    <location>
        <begin position="113"/>
        <end position="249"/>
    </location>
</feature>
<keyword evidence="6" id="KW-1185">Reference proteome</keyword>
<dbReference type="InterPro" id="IPR001298">
    <property type="entry name" value="Filamin/ABP280_rpt"/>
</dbReference>
<evidence type="ECO:0000313" key="5">
    <source>
        <dbReference type="EMBL" id="KOO25734.1"/>
    </source>
</evidence>
<dbReference type="Gene3D" id="2.60.40.10">
    <property type="entry name" value="Immunoglobulins"/>
    <property type="match status" value="2"/>
</dbReference>
<feature type="repeat" description="Filamin" evidence="2">
    <location>
        <begin position="485"/>
        <end position="587"/>
    </location>
</feature>
<dbReference type="Proteomes" id="UP000037460">
    <property type="component" value="Unassembled WGS sequence"/>
</dbReference>
<dbReference type="AlphaFoldDB" id="A0A0M0JGM1"/>
<evidence type="ECO:0000256" key="4">
    <source>
        <dbReference type="SAM" id="MobiDB-lite"/>
    </source>
</evidence>
<sequence>MAASTLAAQKASEAADKAIKEKEEAEKAAKEAAAATLRTAEAKDLAEASVTKLKNAKKTVVEETAQLEAEMKAAKAANTAAEKENVVLAAKAREAMTQVKYATRTLEKAQMTVQQAQAAVQTAAMALTKAEQQSVLRQEEADIIAKEVGPRQDEEEELADALAMAERTAAEYAGTGSTWEVRTQETLKERQIEHARAKNELEKAKKGEENANNLVQNAIKAVEQATRTHESAVKRLAQEQQLYDEANAAMQKETVICTAASERAEQSRKECADAMAMQEAMSEKLKNLKISASGAAMASAEEDLRRAIEMKENADRHQAKLAQQAHSATEAMGRALAAKERAIQDMEAKQLITAKALEKELEADQKKKLADGFVEDLDAKVHLLAQAELNARGLTMSPQEIKEAAEMAKERKEAAIRDIRQLTKVCNTDKITPIDKWRAFLKWSESGQPGAEHWNVRRLFYALDGSFLSALDVMVKDVVGRKLDRGSVNPKLCRCEGEGLAQASQGQTASFSITAFSTHGIAFGIGGDAFTVGIRYAGLAMSVRSKIVDNDDGTYTVLFKPTSSGKLLINVSYNGENFSGSPFVCTVSSPTPCASQCIVSGDAVNRVVAYKPEKFYISFRDALGHVAHAGELDVWVHPVEGDKAVPVTQKVNPPQETLSEVGRLIEPLHEFEYLVVGTKPLDVTRARDANSEKIGKLLPGRTLKIVRIEPLEDGVLRACIVVEKEEPRHDEDPGSWRLLWPSRQEWRTPDIGRSSRKKMDAISQAAKQLAIEEAAATKIATIFRGRKDRRFFAHKVAEREAERKAAAKAVQEAAMRAAQEAKRAKMAAANKATDKAVGEQAASAADPKAKKKGDGSGTPPASKKGKGKKGKGFKTPKHEDPVPEGRPLTKPKLNLRDDKKFGWVTLVIKDEPLVTRLTKRLPAHVRQQFLTNWSRRVAIDSERERERALLRDRDAEEGTAKGREEVMNWVPPYLTGGLLSGRGYSSPRLYSVPEGPEKDPQMVGFAYGGVYPGRLHAHGQLIETHEVQFSVGVAGNYLLYVSLRQPNGQSSPLDNVPGSPFYLHVSPGPAHPLSTGIPPNALPLRGLKDKKEGRFVCEFMLITSDKMGNRCVSGGAAMTCGFLDVTNAGLDGAEELMDDVTTRNSKCTDNGDGTYLCKWVSETAAELYVYVKLDGLHVLGSPNVLRFGEAKEGKD</sequence>
<keyword evidence="1 3" id="KW-0175">Coiled coil</keyword>
<organism evidence="5 6">
    <name type="scientific">Chrysochromulina tobinii</name>
    <dbReference type="NCBI Taxonomy" id="1460289"/>
    <lineage>
        <taxon>Eukaryota</taxon>
        <taxon>Haptista</taxon>
        <taxon>Haptophyta</taxon>
        <taxon>Prymnesiophyceae</taxon>
        <taxon>Prymnesiales</taxon>
        <taxon>Chrysochromulinaceae</taxon>
        <taxon>Chrysochromulina</taxon>
    </lineage>
</organism>
<dbReference type="SMART" id="SM00557">
    <property type="entry name" value="IG_FLMN"/>
    <property type="match status" value="1"/>
</dbReference>